<dbReference type="Pfam" id="PF00174">
    <property type="entry name" value="Oxidored_molyb"/>
    <property type="match status" value="1"/>
</dbReference>
<feature type="domain" description="Oxidoreductase molybdopterin-binding" evidence="2">
    <location>
        <begin position="45"/>
        <end position="91"/>
    </location>
</feature>
<evidence type="ECO:0000313" key="3">
    <source>
        <dbReference type="EMBL" id="GHA96964.1"/>
    </source>
</evidence>
<evidence type="ECO:0000259" key="2">
    <source>
        <dbReference type="Pfam" id="PF00174"/>
    </source>
</evidence>
<dbReference type="InterPro" id="IPR000572">
    <property type="entry name" value="OxRdtase_Mopterin-bd_dom"/>
</dbReference>
<organism evidence="3 4">
    <name type="scientific">Streptomyces chryseus</name>
    <dbReference type="NCBI Taxonomy" id="68186"/>
    <lineage>
        <taxon>Bacteria</taxon>
        <taxon>Bacillati</taxon>
        <taxon>Actinomycetota</taxon>
        <taxon>Actinomycetes</taxon>
        <taxon>Kitasatosporales</taxon>
        <taxon>Streptomycetaceae</taxon>
        <taxon>Streptomyces</taxon>
    </lineage>
</organism>
<protein>
    <recommendedName>
        <fullName evidence="2">Oxidoreductase molybdopterin-binding domain-containing protein</fullName>
    </recommendedName>
</protein>
<keyword evidence="4" id="KW-1185">Reference proteome</keyword>
<accession>A0ABQ3DJ29</accession>
<dbReference type="Proteomes" id="UP000599437">
    <property type="component" value="Unassembled WGS sequence"/>
</dbReference>
<dbReference type="SUPFAM" id="SSF56524">
    <property type="entry name" value="Oxidoreductase molybdopterin-binding domain"/>
    <property type="match status" value="1"/>
</dbReference>
<gene>
    <name evidence="3" type="ORF">GCM10010346_19670</name>
</gene>
<dbReference type="RefSeq" id="WP_249040274.1">
    <property type="nucleotide sequence ID" value="NZ_BMVO01000004.1"/>
</dbReference>
<sequence>MRAWTDTGAHPPAHGWRTSARNHGLPLEALRHDVTPPGPHYVLVHYGIPVTASEDWRLTAGGRVRKPLTLGLRTLRSFPAVTLRGTMKCAG</sequence>
<feature type="region of interest" description="Disordered" evidence="1">
    <location>
        <begin position="1"/>
        <end position="20"/>
    </location>
</feature>
<proteinExistence type="predicted"/>
<name>A0ABQ3DJ29_9ACTN</name>
<reference evidence="4" key="1">
    <citation type="journal article" date="2019" name="Int. J. Syst. Evol. Microbiol.">
        <title>The Global Catalogue of Microorganisms (GCM) 10K type strain sequencing project: providing services to taxonomists for standard genome sequencing and annotation.</title>
        <authorList>
            <consortium name="The Broad Institute Genomics Platform"/>
            <consortium name="The Broad Institute Genome Sequencing Center for Infectious Disease"/>
            <person name="Wu L."/>
            <person name="Ma J."/>
        </authorList>
    </citation>
    <scope>NUCLEOTIDE SEQUENCE [LARGE SCALE GENOMIC DNA]</scope>
    <source>
        <strain evidence="4">JCM 4737</strain>
    </source>
</reference>
<evidence type="ECO:0000256" key="1">
    <source>
        <dbReference type="SAM" id="MobiDB-lite"/>
    </source>
</evidence>
<evidence type="ECO:0000313" key="4">
    <source>
        <dbReference type="Proteomes" id="UP000599437"/>
    </source>
</evidence>
<comment type="caution">
    <text evidence="3">The sequence shown here is derived from an EMBL/GenBank/DDBJ whole genome shotgun (WGS) entry which is preliminary data.</text>
</comment>
<dbReference type="EMBL" id="BMVO01000004">
    <property type="protein sequence ID" value="GHA96964.1"/>
    <property type="molecule type" value="Genomic_DNA"/>
</dbReference>
<dbReference type="Gene3D" id="3.90.420.10">
    <property type="entry name" value="Oxidoreductase, molybdopterin-binding domain"/>
    <property type="match status" value="1"/>
</dbReference>
<dbReference type="InterPro" id="IPR036374">
    <property type="entry name" value="OxRdtase_Mopterin-bd_sf"/>
</dbReference>